<proteinExistence type="predicted"/>
<accession>G6YS64</accession>
<dbReference type="EMBL" id="AGTR01000031">
    <property type="protein sequence ID" value="EHJ04965.1"/>
    <property type="molecule type" value="Genomic_DNA"/>
</dbReference>
<evidence type="ECO:0000313" key="2">
    <source>
        <dbReference type="Proteomes" id="UP000003208"/>
    </source>
</evidence>
<gene>
    <name evidence="1" type="ORF">KYE_08493</name>
</gene>
<name>G6YS64_9GAMM</name>
<dbReference type="Proteomes" id="UP000003208">
    <property type="component" value="Unassembled WGS sequence"/>
</dbReference>
<keyword evidence="2" id="KW-1185">Reference proteome</keyword>
<evidence type="ECO:0000313" key="1">
    <source>
        <dbReference type="EMBL" id="EHJ04965.1"/>
    </source>
</evidence>
<dbReference type="AlphaFoldDB" id="G6YS64"/>
<organism evidence="1 2">
    <name type="scientific">Marinobacter manganoxydans MnI7-9</name>
    <dbReference type="NCBI Taxonomy" id="1094979"/>
    <lineage>
        <taxon>Bacteria</taxon>
        <taxon>Pseudomonadati</taxon>
        <taxon>Pseudomonadota</taxon>
        <taxon>Gammaproteobacteria</taxon>
        <taxon>Pseudomonadales</taxon>
        <taxon>Marinobacteraceae</taxon>
        <taxon>Marinobacter</taxon>
    </lineage>
</organism>
<reference evidence="1 2" key="1">
    <citation type="journal article" date="2012" name="J. Bacteriol.">
        <title>Genome sequence of deep-sea manganese-oxidizing bacterium Marinobacter manganoxydans MnI7-9.</title>
        <authorList>
            <person name="Wang H."/>
            <person name="Li H."/>
            <person name="Shao Z."/>
            <person name="Liao S."/>
            <person name="Johnstone L."/>
            <person name="Rensing C."/>
            <person name="Wang G."/>
        </authorList>
    </citation>
    <scope>NUCLEOTIDE SEQUENCE [LARGE SCALE GENOMIC DNA]</scope>
    <source>
        <strain evidence="1 2">MnI7-9</strain>
    </source>
</reference>
<sequence>MQEGDLESQNVLRVRALIDSLGEKARERSEPHSLD</sequence>
<protein>
    <submittedName>
        <fullName evidence="1">Uncharacterized protein</fullName>
    </submittedName>
</protein>